<dbReference type="EMBL" id="EAAA01002397">
    <property type="status" value="NOT_ANNOTATED_CDS"/>
    <property type="molecule type" value="Genomic_DNA"/>
</dbReference>
<dbReference type="PRINTS" id="PR00767">
    <property type="entry name" value="DBMONOXGNASE"/>
</dbReference>
<dbReference type="FunFam" id="2.60.40.1210:FF:000001">
    <property type="entry name" value="Monooxygenase, DBH-like 1, like"/>
    <property type="match status" value="1"/>
</dbReference>
<dbReference type="Gene3D" id="2.60.120.310">
    <property type="entry name" value="Copper type II, ascorbate-dependent monooxygenase, N-terminal domain"/>
    <property type="match status" value="1"/>
</dbReference>
<proteinExistence type="inferred from homology"/>
<dbReference type="PANTHER" id="PTHR10157">
    <property type="entry name" value="DOPAMINE BETA HYDROXYLASE RELATED"/>
    <property type="match status" value="1"/>
</dbReference>
<evidence type="ECO:0000256" key="5">
    <source>
        <dbReference type="ARBA" id="ARBA00022729"/>
    </source>
</evidence>
<evidence type="ECO:0000256" key="7">
    <source>
        <dbReference type="ARBA" id="ARBA00023008"/>
    </source>
</evidence>
<dbReference type="InterPro" id="IPR000945">
    <property type="entry name" value="DBH-like"/>
</dbReference>
<dbReference type="GO" id="GO:0042420">
    <property type="term" value="P:dopamine catabolic process"/>
    <property type="evidence" value="ECO:0000318"/>
    <property type="project" value="GO_Central"/>
</dbReference>
<protein>
    <recommendedName>
        <fullName evidence="13">DOMON domain-containing protein</fullName>
    </recommendedName>
</protein>
<dbReference type="FunFam" id="2.60.120.310:FF:000004">
    <property type="entry name" value="DBH-like monooxygenase protein 1"/>
    <property type="match status" value="1"/>
</dbReference>
<dbReference type="GO" id="GO:0006589">
    <property type="term" value="P:octopamine biosynthetic process"/>
    <property type="evidence" value="ECO:0000318"/>
    <property type="project" value="GO_Central"/>
</dbReference>
<evidence type="ECO:0000313" key="14">
    <source>
        <dbReference type="Ensembl" id="ENSCINP00000035050.1"/>
    </source>
</evidence>
<dbReference type="GO" id="GO:0005507">
    <property type="term" value="F:copper ion binding"/>
    <property type="evidence" value="ECO:0000318"/>
    <property type="project" value="GO_Central"/>
</dbReference>
<reference evidence="14" key="2">
    <citation type="journal article" date="2008" name="Genome Biol.">
        <title>Improved genome assembly and evidence-based global gene model set for the chordate Ciona intestinalis: new insight into intron and operon populations.</title>
        <authorList>
            <person name="Satou Y."/>
            <person name="Mineta K."/>
            <person name="Ogasawara M."/>
            <person name="Sasakura Y."/>
            <person name="Shoguchi E."/>
            <person name="Ueno K."/>
            <person name="Yamada L."/>
            <person name="Matsumoto J."/>
            <person name="Wasserscheid J."/>
            <person name="Dewar K."/>
            <person name="Wiley G.B."/>
            <person name="Macmil S.L."/>
            <person name="Roe B.A."/>
            <person name="Zeller R.W."/>
            <person name="Hastings K.E."/>
            <person name="Lemaire P."/>
            <person name="Lindquist E."/>
            <person name="Endo T."/>
            <person name="Hotta K."/>
            <person name="Inaba K."/>
        </authorList>
    </citation>
    <scope>NUCLEOTIDE SEQUENCE [LARGE SCALE GENOMIC DNA]</scope>
    <source>
        <strain evidence="14">wild type</strain>
    </source>
</reference>
<dbReference type="PROSITE" id="PS50836">
    <property type="entry name" value="DOMON"/>
    <property type="match status" value="1"/>
</dbReference>
<evidence type="ECO:0000256" key="1">
    <source>
        <dbReference type="ARBA" id="ARBA00001973"/>
    </source>
</evidence>
<dbReference type="FunFam" id="2.60.120.230:FF:000001">
    <property type="entry name" value="Monooxygenase, DBH-like 1"/>
    <property type="match status" value="1"/>
</dbReference>
<dbReference type="InParanoid" id="H2XZG6"/>
<dbReference type="GO" id="GO:0004500">
    <property type="term" value="F:dopamine beta-monooxygenase activity"/>
    <property type="evidence" value="ECO:0000318"/>
    <property type="project" value="GO_Central"/>
</dbReference>
<dbReference type="InterPro" id="IPR024548">
    <property type="entry name" value="Cu2_monoox_C"/>
</dbReference>
<dbReference type="InterPro" id="IPR008977">
    <property type="entry name" value="PHM/PNGase_F_dom_sf"/>
</dbReference>
<feature type="domain" description="DOMON" evidence="13">
    <location>
        <begin position="38"/>
        <end position="153"/>
    </location>
</feature>
<evidence type="ECO:0000256" key="9">
    <source>
        <dbReference type="ARBA" id="ARBA00023136"/>
    </source>
</evidence>
<dbReference type="SMART" id="SM00664">
    <property type="entry name" value="DoH"/>
    <property type="match status" value="1"/>
</dbReference>
<dbReference type="Pfam" id="PF03712">
    <property type="entry name" value="Cu2_monoox_C"/>
    <property type="match status" value="1"/>
</dbReference>
<comment type="subcellular location">
    <subcellularLocation>
        <location evidence="2">Membrane</location>
    </subcellularLocation>
</comment>
<evidence type="ECO:0000256" key="11">
    <source>
        <dbReference type="ARBA" id="ARBA00023180"/>
    </source>
</evidence>
<evidence type="ECO:0000256" key="2">
    <source>
        <dbReference type="ARBA" id="ARBA00004370"/>
    </source>
</evidence>
<reference evidence="14" key="3">
    <citation type="submission" date="2025-08" db="UniProtKB">
        <authorList>
            <consortium name="Ensembl"/>
        </authorList>
    </citation>
    <scope>IDENTIFICATION</scope>
</reference>
<dbReference type="PANTHER" id="PTHR10157:SF23">
    <property type="entry name" value="MOXD1 HOMOLOG 1"/>
    <property type="match status" value="1"/>
</dbReference>
<feature type="signal peptide" evidence="12">
    <location>
        <begin position="1"/>
        <end position="19"/>
    </location>
</feature>
<dbReference type="InterPro" id="IPR005018">
    <property type="entry name" value="DOMON_domain"/>
</dbReference>
<reference evidence="14" key="4">
    <citation type="submission" date="2025-09" db="UniProtKB">
        <authorList>
            <consortium name="Ensembl"/>
        </authorList>
    </citation>
    <scope>IDENTIFICATION</scope>
</reference>
<dbReference type="Gene3D" id="2.60.120.230">
    <property type="match status" value="1"/>
</dbReference>
<dbReference type="GeneTree" id="ENSGT00530000063085"/>
<accession>H2XZG6</accession>
<name>H2XZG6_CIOIN</name>
<dbReference type="InterPro" id="IPR036939">
    <property type="entry name" value="Cu2_ascorb_mOase_N_sf"/>
</dbReference>
<comment type="cofactor">
    <cofactor evidence="1">
        <name>Cu(2+)</name>
        <dbReference type="ChEBI" id="CHEBI:29036"/>
    </cofactor>
</comment>
<evidence type="ECO:0000256" key="8">
    <source>
        <dbReference type="ARBA" id="ARBA00023033"/>
    </source>
</evidence>
<sequence>MLYLYIFAISILFFNYVGADVTPTESFPHNVILDSTNERVTLYWKNNDTHMTFEMHGQTTGWVGIGLSPNGGMIDADIYIGWVKDGNAYITDRHGQDSNAYPPKDPEQNVDLLLGYECDGWTVIKFVRQIPACEADYDRPITSDTIKMIWALEPKIQLVVSDDYHQTSRGKNYIIESMFPEGEEETHHSFDLINEEFHLPAVKSYYNCRVMALPQTGEKLHLVKSEPIIQPGHELFLHHILLYECAGDYAVPPTEHVNSNDQCYTANMPPGSESCQKVILAWAIGGGAFYFPKHTGLVFGVEGAPRYVVMETHYDNPNAMAGVVDSSGLRITYTSRLRQFDTGILELGHTVSGIQHIIPPQAQSFLSYGTCTENCMSSSMDDAGVTELNIYGVMQHSHLLGTGMKTRYFRGGVELPPLSEDKSYDFNYQETRILQEERVFKKGDAMQVVCNYKSMDETELTYGGLDTTKEMCMSFIYYYPAMQLSFCQTAAEYNTLLNYFGISEVRKPDLTNLAIVKPEELSNLTVADYIN</sequence>
<evidence type="ECO:0000259" key="13">
    <source>
        <dbReference type="PROSITE" id="PS50836"/>
    </source>
</evidence>
<dbReference type="CDD" id="cd09631">
    <property type="entry name" value="DOMON_DOH"/>
    <property type="match status" value="1"/>
</dbReference>
<keyword evidence="11" id="KW-0325">Glycoprotein</keyword>
<evidence type="ECO:0000256" key="10">
    <source>
        <dbReference type="ARBA" id="ARBA00023157"/>
    </source>
</evidence>
<dbReference type="Ensembl" id="ENSCINT00000031501.1">
    <property type="protein sequence ID" value="ENSCINP00000035050.1"/>
    <property type="gene ID" value="ENSCING00000023424.1"/>
</dbReference>
<keyword evidence="8" id="KW-0503">Monooxygenase</keyword>
<keyword evidence="4" id="KW-0479">Metal-binding</keyword>
<evidence type="ECO:0000256" key="3">
    <source>
        <dbReference type="ARBA" id="ARBA00010676"/>
    </source>
</evidence>
<keyword evidence="6" id="KW-0560">Oxidoreductase</keyword>
<feature type="chain" id="PRO_5003577934" description="DOMON domain-containing protein" evidence="12">
    <location>
        <begin position="20"/>
        <end position="531"/>
    </location>
</feature>
<keyword evidence="10" id="KW-1015">Disulfide bond</keyword>
<dbReference type="AlphaFoldDB" id="H2XZG6"/>
<keyword evidence="9" id="KW-0472">Membrane</keyword>
<dbReference type="InterPro" id="IPR014784">
    <property type="entry name" value="Cu2_ascorb_mOase-like_C"/>
</dbReference>
<dbReference type="HOGENOM" id="CLU_017939_4_1_1"/>
<dbReference type="Proteomes" id="UP000008144">
    <property type="component" value="Chromosome 7"/>
</dbReference>
<evidence type="ECO:0000256" key="6">
    <source>
        <dbReference type="ARBA" id="ARBA00023002"/>
    </source>
</evidence>
<dbReference type="Pfam" id="PF03351">
    <property type="entry name" value="DOMON"/>
    <property type="match status" value="1"/>
</dbReference>
<organism evidence="14 15">
    <name type="scientific">Ciona intestinalis</name>
    <name type="common">Transparent sea squirt</name>
    <name type="synonym">Ascidia intestinalis</name>
    <dbReference type="NCBI Taxonomy" id="7719"/>
    <lineage>
        <taxon>Eukaryota</taxon>
        <taxon>Metazoa</taxon>
        <taxon>Chordata</taxon>
        <taxon>Tunicata</taxon>
        <taxon>Ascidiacea</taxon>
        <taxon>Phlebobranchia</taxon>
        <taxon>Cionidae</taxon>
        <taxon>Ciona</taxon>
    </lineage>
</organism>
<dbReference type="SUPFAM" id="SSF49742">
    <property type="entry name" value="PHM/PNGase F"/>
    <property type="match status" value="2"/>
</dbReference>
<keyword evidence="7" id="KW-0186">Copper</keyword>
<dbReference type="Pfam" id="PF01082">
    <property type="entry name" value="Cu2_monooxygen"/>
    <property type="match status" value="1"/>
</dbReference>
<dbReference type="InterPro" id="IPR000323">
    <property type="entry name" value="Cu2_ascorb_mOase_N"/>
</dbReference>
<evidence type="ECO:0000313" key="15">
    <source>
        <dbReference type="Proteomes" id="UP000008144"/>
    </source>
</evidence>
<dbReference type="SUPFAM" id="SSF49344">
    <property type="entry name" value="CBD9-like"/>
    <property type="match status" value="1"/>
</dbReference>
<dbReference type="InterPro" id="IPR045266">
    <property type="entry name" value="DOH_DOMON"/>
</dbReference>
<evidence type="ECO:0000256" key="4">
    <source>
        <dbReference type="ARBA" id="ARBA00022723"/>
    </source>
</evidence>
<comment type="similarity">
    <text evidence="3">Belongs to the copper type II ascorbate-dependent monooxygenase family.</text>
</comment>
<dbReference type="GO" id="GO:0030667">
    <property type="term" value="C:secretory granule membrane"/>
    <property type="evidence" value="ECO:0000318"/>
    <property type="project" value="GO_Central"/>
</dbReference>
<keyword evidence="5 12" id="KW-0732">Signal</keyword>
<reference evidence="15" key="1">
    <citation type="journal article" date="2002" name="Science">
        <title>The draft genome of Ciona intestinalis: insights into chordate and vertebrate origins.</title>
        <authorList>
            <person name="Dehal P."/>
            <person name="Satou Y."/>
            <person name="Campbell R.K."/>
            <person name="Chapman J."/>
            <person name="Degnan B."/>
            <person name="De Tomaso A."/>
            <person name="Davidson B."/>
            <person name="Di Gregorio A."/>
            <person name="Gelpke M."/>
            <person name="Goodstein D.M."/>
            <person name="Harafuji N."/>
            <person name="Hastings K.E."/>
            <person name="Ho I."/>
            <person name="Hotta K."/>
            <person name="Huang W."/>
            <person name="Kawashima T."/>
            <person name="Lemaire P."/>
            <person name="Martinez D."/>
            <person name="Meinertzhagen I.A."/>
            <person name="Necula S."/>
            <person name="Nonaka M."/>
            <person name="Putnam N."/>
            <person name="Rash S."/>
            <person name="Saiga H."/>
            <person name="Satake M."/>
            <person name="Terry A."/>
            <person name="Yamada L."/>
            <person name="Wang H.G."/>
            <person name="Awazu S."/>
            <person name="Azumi K."/>
            <person name="Boore J."/>
            <person name="Branno M."/>
            <person name="Chin-Bow S."/>
            <person name="DeSantis R."/>
            <person name="Doyle S."/>
            <person name="Francino P."/>
            <person name="Keys D.N."/>
            <person name="Haga S."/>
            <person name="Hayashi H."/>
            <person name="Hino K."/>
            <person name="Imai K.S."/>
            <person name="Inaba K."/>
            <person name="Kano S."/>
            <person name="Kobayashi K."/>
            <person name="Kobayashi M."/>
            <person name="Lee B.I."/>
            <person name="Makabe K.W."/>
            <person name="Manohar C."/>
            <person name="Matassi G."/>
            <person name="Medina M."/>
            <person name="Mochizuki Y."/>
            <person name="Mount S."/>
            <person name="Morishita T."/>
            <person name="Miura S."/>
            <person name="Nakayama A."/>
            <person name="Nishizaka S."/>
            <person name="Nomoto H."/>
            <person name="Ohta F."/>
            <person name="Oishi K."/>
            <person name="Rigoutsos I."/>
            <person name="Sano M."/>
            <person name="Sasaki A."/>
            <person name="Sasakura Y."/>
            <person name="Shoguchi E."/>
            <person name="Shin-i T."/>
            <person name="Spagnuolo A."/>
            <person name="Stainier D."/>
            <person name="Suzuki M.M."/>
            <person name="Tassy O."/>
            <person name="Takatori N."/>
            <person name="Tokuoka M."/>
            <person name="Yagi K."/>
            <person name="Yoshizaki F."/>
            <person name="Wada S."/>
            <person name="Zhang C."/>
            <person name="Hyatt P.D."/>
            <person name="Larimer F."/>
            <person name="Detter C."/>
            <person name="Doggett N."/>
            <person name="Glavina T."/>
            <person name="Hawkins T."/>
            <person name="Richardson P."/>
            <person name="Lucas S."/>
            <person name="Kohara Y."/>
            <person name="Levine M."/>
            <person name="Satoh N."/>
            <person name="Rokhsar D.S."/>
        </authorList>
    </citation>
    <scope>NUCLEOTIDE SEQUENCE [LARGE SCALE GENOMIC DNA]</scope>
</reference>
<dbReference type="GO" id="GO:0042421">
    <property type="term" value="P:norepinephrine biosynthetic process"/>
    <property type="evidence" value="ECO:0000318"/>
    <property type="project" value="GO_Central"/>
</dbReference>
<dbReference type="Gene3D" id="2.60.40.1210">
    <property type="entry name" value="Cellobiose dehydrogenase, cytochrome domain"/>
    <property type="match status" value="1"/>
</dbReference>
<dbReference type="OMA" id="NEMCLVF"/>
<keyword evidence="15" id="KW-1185">Reference proteome</keyword>
<evidence type="ECO:0000256" key="12">
    <source>
        <dbReference type="SAM" id="SignalP"/>
    </source>
</evidence>
<dbReference type="GO" id="GO:0005615">
    <property type="term" value="C:extracellular space"/>
    <property type="evidence" value="ECO:0000318"/>
    <property type="project" value="GO_Central"/>
</dbReference>
<dbReference type="InterPro" id="IPR028460">
    <property type="entry name" value="Tbh/DBH"/>
</dbReference>